<dbReference type="InterPro" id="IPR009081">
    <property type="entry name" value="PP-bd_ACP"/>
</dbReference>
<evidence type="ECO:0000313" key="3">
    <source>
        <dbReference type="Proteomes" id="UP001142292"/>
    </source>
</evidence>
<proteinExistence type="predicted"/>
<reference evidence="2" key="2">
    <citation type="submission" date="2023-01" db="EMBL/GenBank/DDBJ databases">
        <authorList>
            <person name="Sun Q."/>
            <person name="Evtushenko L."/>
        </authorList>
    </citation>
    <scope>NUCLEOTIDE SEQUENCE</scope>
    <source>
        <strain evidence="2">VKM Ac-1246</strain>
    </source>
</reference>
<dbReference type="Proteomes" id="UP001142292">
    <property type="component" value="Unassembled WGS sequence"/>
</dbReference>
<keyword evidence="3" id="KW-1185">Reference proteome</keyword>
<dbReference type="SUPFAM" id="SSF47336">
    <property type="entry name" value="ACP-like"/>
    <property type="match status" value="1"/>
</dbReference>
<evidence type="ECO:0000313" key="2">
    <source>
        <dbReference type="EMBL" id="GLJ67664.1"/>
    </source>
</evidence>
<dbReference type="PROSITE" id="PS50075">
    <property type="entry name" value="CARRIER"/>
    <property type="match status" value="1"/>
</dbReference>
<dbReference type="Pfam" id="PF00550">
    <property type="entry name" value="PP-binding"/>
    <property type="match status" value="1"/>
</dbReference>
<feature type="domain" description="Carrier" evidence="1">
    <location>
        <begin position="4"/>
        <end position="87"/>
    </location>
</feature>
<dbReference type="Gene3D" id="1.10.1200.10">
    <property type="entry name" value="ACP-like"/>
    <property type="match status" value="1"/>
</dbReference>
<organism evidence="2 3">
    <name type="scientific">Nocardioides luteus</name>
    <dbReference type="NCBI Taxonomy" id="1844"/>
    <lineage>
        <taxon>Bacteria</taxon>
        <taxon>Bacillati</taxon>
        <taxon>Actinomycetota</taxon>
        <taxon>Actinomycetes</taxon>
        <taxon>Propionibacteriales</taxon>
        <taxon>Nocardioidaceae</taxon>
        <taxon>Nocardioides</taxon>
    </lineage>
</organism>
<gene>
    <name evidence="2" type="ORF">GCM10017579_17000</name>
</gene>
<protein>
    <recommendedName>
        <fullName evidence="1">Carrier domain-containing protein</fullName>
    </recommendedName>
</protein>
<dbReference type="InterPro" id="IPR036736">
    <property type="entry name" value="ACP-like_sf"/>
</dbReference>
<accession>A0ABQ5SVZ5</accession>
<comment type="caution">
    <text evidence="2">The sequence shown here is derived from an EMBL/GenBank/DDBJ whole genome shotgun (WGS) entry which is preliminary data.</text>
</comment>
<dbReference type="RefSeq" id="WP_189117668.1">
    <property type="nucleotide sequence ID" value="NZ_BMRK01000004.1"/>
</dbReference>
<dbReference type="EMBL" id="BSEL01000004">
    <property type="protein sequence ID" value="GLJ67664.1"/>
    <property type="molecule type" value="Genomic_DNA"/>
</dbReference>
<reference evidence="2" key="1">
    <citation type="journal article" date="2014" name="Int. J. Syst. Evol. Microbiol.">
        <title>Complete genome of a new Firmicutes species belonging to the dominant human colonic microbiota ('Ruminococcus bicirculans') reveals two chromosomes and a selective capacity to utilize plant glucans.</title>
        <authorList>
            <consortium name="NISC Comparative Sequencing Program"/>
            <person name="Wegmann U."/>
            <person name="Louis P."/>
            <person name="Goesmann A."/>
            <person name="Henrissat B."/>
            <person name="Duncan S.H."/>
            <person name="Flint H.J."/>
        </authorList>
    </citation>
    <scope>NUCLEOTIDE SEQUENCE</scope>
    <source>
        <strain evidence="2">VKM Ac-1246</strain>
    </source>
</reference>
<evidence type="ECO:0000259" key="1">
    <source>
        <dbReference type="PROSITE" id="PS50075"/>
    </source>
</evidence>
<name>A0ABQ5SVZ5_9ACTN</name>
<sequence>MTIDTTETTLDQVGEAITDVIGPDHSAGVLTADTLLFGSLPELDSLALVELITVLEDRFGFEMDEDDINAEVFESVGSLAEYVRGQLA</sequence>